<feature type="compositionally biased region" description="Basic and acidic residues" evidence="1">
    <location>
        <begin position="435"/>
        <end position="445"/>
    </location>
</feature>
<gene>
    <name evidence="2" type="ORF">LAWI1_G005776</name>
</gene>
<sequence length="742" mass="81564">MSRVTRARKIDIAEDHTALAIQTPLPETPAKSSPLAEISAAEKVNTMSTPLEEVPVAAQVKQLKAAYRDAIGVSKKAKKGRGKQAKQVEDWEGVEKDENTRESPVPEATRQLLQSREGSLMSLLEKLALRDLTPTAPEAGPRQEEPNPIPSLPSVRLTRHQLAMQQAGQYTSISLDDSGSSSSALAQRNSFITLFGGRRPAVRPRRIPLPSERFDYESMTDQNLYIAEAELMKKTQDSEPASKEINVNVCGETKGFVEDSSQHDQTHVTESIRTPTKQSVKTFEEVEQVFNQVFSEEKSVASVGEEEEDSFVEQITCRSPAKPVSRIEDSVEALDQLEEALEALDQAAQLERMASPKKLRKEVEPRAAAPVPKALREKVNSTAKAVAQASQKSSSPNQQPPKTGYASMRVKPTAQKQRPSIKKATSMIFKPVATESDKSLPEEVKVQPAGKAPAKRPISLLPPKEPTKSTKPPTRPSFELPGEAVARKLKEQREARLAQRESSGDSSHTSRAVSGPKAIKSAKPPTKATFELPGEALSRRKREAHEARLKAQEEEDRKRREFKAKPLRKSIVPDVVPRDTVASRARQSRIGLENMEDGNLSVAKRGSNIGAHRPSLQQLSLANMSAQRAPGPKGGVTRKLSTTSGPSMSGLHMQRTVSDKEVLIQRQRAKEIYTRDAKLTEDMEREKQAREAAAKRAREEAAERGRQASRDWAEKQRVKKLTATDKGLGAGYGPGGQLGLSR</sequence>
<feature type="region of interest" description="Disordered" evidence="1">
    <location>
        <begin position="134"/>
        <end position="153"/>
    </location>
</feature>
<reference evidence="2 3" key="1">
    <citation type="submission" date="2018-05" db="EMBL/GenBank/DDBJ databases">
        <title>Genome sequencing and assembly of the regulated plant pathogen Lachnellula willkommii and related sister species for the development of diagnostic species identification markers.</title>
        <authorList>
            <person name="Giroux E."/>
            <person name="Bilodeau G."/>
        </authorList>
    </citation>
    <scope>NUCLEOTIDE SEQUENCE [LARGE SCALE GENOMIC DNA]</scope>
    <source>
        <strain evidence="2 3">CBS 172.35</strain>
    </source>
</reference>
<evidence type="ECO:0000313" key="2">
    <source>
        <dbReference type="EMBL" id="TVY89278.1"/>
    </source>
</evidence>
<feature type="compositionally biased region" description="Basic and acidic residues" evidence="1">
    <location>
        <begin position="86"/>
        <end position="101"/>
    </location>
</feature>
<feature type="compositionally biased region" description="Polar residues" evidence="1">
    <location>
        <begin position="615"/>
        <end position="626"/>
    </location>
</feature>
<feature type="compositionally biased region" description="Gly residues" evidence="1">
    <location>
        <begin position="728"/>
        <end position="742"/>
    </location>
</feature>
<feature type="compositionally biased region" description="Basic and acidic residues" evidence="1">
    <location>
        <begin position="543"/>
        <end position="559"/>
    </location>
</feature>
<organism evidence="2 3">
    <name type="scientific">Lachnellula willkommii</name>
    <dbReference type="NCBI Taxonomy" id="215461"/>
    <lineage>
        <taxon>Eukaryota</taxon>
        <taxon>Fungi</taxon>
        <taxon>Dikarya</taxon>
        <taxon>Ascomycota</taxon>
        <taxon>Pezizomycotina</taxon>
        <taxon>Leotiomycetes</taxon>
        <taxon>Helotiales</taxon>
        <taxon>Lachnaceae</taxon>
        <taxon>Lachnellula</taxon>
    </lineage>
</organism>
<dbReference type="AlphaFoldDB" id="A0A559M8I3"/>
<evidence type="ECO:0000256" key="1">
    <source>
        <dbReference type="SAM" id="MobiDB-lite"/>
    </source>
</evidence>
<feature type="region of interest" description="Disordered" evidence="1">
    <location>
        <begin position="674"/>
        <end position="742"/>
    </location>
</feature>
<feature type="compositionally biased region" description="Basic and acidic residues" evidence="1">
    <location>
        <begin position="674"/>
        <end position="716"/>
    </location>
</feature>
<dbReference type="Proteomes" id="UP000315522">
    <property type="component" value="Unassembled WGS sequence"/>
</dbReference>
<feature type="region of interest" description="Disordered" evidence="1">
    <location>
        <begin position="74"/>
        <end position="109"/>
    </location>
</feature>
<name>A0A559M8I3_9HELO</name>
<keyword evidence="3" id="KW-1185">Reference proteome</keyword>
<feature type="region of interest" description="Disordered" evidence="1">
    <location>
        <begin position="352"/>
        <end position="565"/>
    </location>
</feature>
<feature type="compositionally biased region" description="Basic residues" evidence="1">
    <location>
        <begin position="75"/>
        <end position="84"/>
    </location>
</feature>
<dbReference type="EMBL" id="QGML01001330">
    <property type="protein sequence ID" value="TVY89278.1"/>
    <property type="molecule type" value="Genomic_DNA"/>
</dbReference>
<evidence type="ECO:0000313" key="3">
    <source>
        <dbReference type="Proteomes" id="UP000315522"/>
    </source>
</evidence>
<feature type="compositionally biased region" description="Basic and acidic residues" evidence="1">
    <location>
        <begin position="485"/>
        <end position="503"/>
    </location>
</feature>
<comment type="caution">
    <text evidence="2">The sequence shown here is derived from an EMBL/GenBank/DDBJ whole genome shotgun (WGS) entry which is preliminary data.</text>
</comment>
<evidence type="ECO:0008006" key="4">
    <source>
        <dbReference type="Google" id="ProtNLM"/>
    </source>
</evidence>
<proteinExistence type="predicted"/>
<protein>
    <recommendedName>
        <fullName evidence="4">Carboxylesterase family protein</fullName>
    </recommendedName>
</protein>
<accession>A0A559M8I3</accession>
<feature type="compositionally biased region" description="Low complexity" evidence="1">
    <location>
        <begin position="383"/>
        <end position="402"/>
    </location>
</feature>
<feature type="region of interest" description="Disordered" evidence="1">
    <location>
        <begin position="578"/>
        <end position="662"/>
    </location>
</feature>